<reference evidence="10 11" key="1">
    <citation type="submission" date="2018-11" db="EMBL/GenBank/DDBJ databases">
        <title>Genome sequence of Apiotrichum porosum DSM 27194.</title>
        <authorList>
            <person name="Aliyu H."/>
            <person name="Gorte O."/>
            <person name="Ochsenreither K."/>
        </authorList>
    </citation>
    <scope>NUCLEOTIDE SEQUENCE [LARGE SCALE GENOMIC DNA]</scope>
    <source>
        <strain evidence="10 11">DSM 27194</strain>
    </source>
</reference>
<comment type="caution">
    <text evidence="10">The sequence shown here is derived from an EMBL/GenBank/DDBJ whole genome shotgun (WGS) entry which is preliminary data.</text>
</comment>
<dbReference type="GO" id="GO:0005886">
    <property type="term" value="C:plasma membrane"/>
    <property type="evidence" value="ECO:0007669"/>
    <property type="project" value="TreeGrafter"/>
</dbReference>
<feature type="transmembrane region" description="Helical" evidence="9">
    <location>
        <begin position="338"/>
        <end position="361"/>
    </location>
</feature>
<gene>
    <name evidence="10" type="ORF">EHS24_005301</name>
</gene>
<dbReference type="GO" id="GO:0022857">
    <property type="term" value="F:transmembrane transporter activity"/>
    <property type="evidence" value="ECO:0007669"/>
    <property type="project" value="InterPro"/>
</dbReference>
<dbReference type="GeneID" id="39589844"/>
<dbReference type="GO" id="GO:0012505">
    <property type="term" value="C:endomembrane system"/>
    <property type="evidence" value="ECO:0007669"/>
    <property type="project" value="UniProtKB-SubCell"/>
</dbReference>
<feature type="transmembrane region" description="Helical" evidence="9">
    <location>
        <begin position="180"/>
        <end position="200"/>
    </location>
</feature>
<evidence type="ECO:0000256" key="9">
    <source>
        <dbReference type="SAM" id="Phobius"/>
    </source>
</evidence>
<feature type="transmembrane region" description="Helical" evidence="9">
    <location>
        <begin position="542"/>
        <end position="563"/>
    </location>
</feature>
<comment type="similarity">
    <text evidence="2">Belongs to the major facilitator superfamily.</text>
</comment>
<feature type="transmembrane region" description="Helical" evidence="9">
    <location>
        <begin position="150"/>
        <end position="168"/>
    </location>
</feature>
<dbReference type="GO" id="GO:0006811">
    <property type="term" value="P:monoatomic ion transport"/>
    <property type="evidence" value="ECO:0007669"/>
    <property type="project" value="UniProtKB-KW"/>
</dbReference>
<dbReference type="AlphaFoldDB" id="A0A427XD04"/>
<dbReference type="SUPFAM" id="SSF103473">
    <property type="entry name" value="MFS general substrate transporter"/>
    <property type="match status" value="1"/>
</dbReference>
<dbReference type="RefSeq" id="XP_028471872.1">
    <property type="nucleotide sequence ID" value="XM_028620830.1"/>
</dbReference>
<dbReference type="InterPro" id="IPR010573">
    <property type="entry name" value="MFS_Str1/Tri12-like"/>
</dbReference>
<feature type="transmembrane region" description="Helical" evidence="9">
    <location>
        <begin position="44"/>
        <end position="68"/>
    </location>
</feature>
<protein>
    <recommendedName>
        <fullName evidence="12">Major facilitator superfamily (MFS) profile domain-containing protein</fullName>
    </recommendedName>
</protein>
<dbReference type="PANTHER" id="PTHR23501:SF92">
    <property type="entry name" value="GLUTATHIONE EXCHANGER 1-RELATED"/>
    <property type="match status" value="1"/>
</dbReference>
<keyword evidence="4 9" id="KW-0812">Transmembrane</keyword>
<dbReference type="FunFam" id="1.20.1250.20:FF:000197">
    <property type="entry name" value="Siderophore iron transporter 1"/>
    <property type="match status" value="1"/>
</dbReference>
<feature type="transmembrane region" description="Helical" evidence="9">
    <location>
        <begin position="122"/>
        <end position="144"/>
    </location>
</feature>
<feature type="transmembrane region" description="Helical" evidence="9">
    <location>
        <begin position="268"/>
        <end position="288"/>
    </location>
</feature>
<feature type="transmembrane region" description="Helical" evidence="9">
    <location>
        <begin position="212"/>
        <end position="233"/>
    </location>
</feature>
<evidence type="ECO:0008006" key="12">
    <source>
        <dbReference type="Google" id="ProtNLM"/>
    </source>
</evidence>
<feature type="transmembrane region" description="Helical" evidence="9">
    <location>
        <begin position="466"/>
        <end position="484"/>
    </location>
</feature>
<dbReference type="Pfam" id="PF06609">
    <property type="entry name" value="TRI12"/>
    <property type="match status" value="1"/>
</dbReference>
<evidence type="ECO:0000256" key="1">
    <source>
        <dbReference type="ARBA" id="ARBA00004127"/>
    </source>
</evidence>
<feature type="region of interest" description="Disordered" evidence="8">
    <location>
        <begin position="582"/>
        <end position="607"/>
    </location>
</feature>
<dbReference type="Gene3D" id="1.20.1250.20">
    <property type="entry name" value="MFS general substrate transporter like domains"/>
    <property type="match status" value="1"/>
</dbReference>
<evidence type="ECO:0000313" key="10">
    <source>
        <dbReference type="EMBL" id="RSH76725.1"/>
    </source>
</evidence>
<sequence length="607" mass="66261">MVWQEMLPPRFRRGVPDIESDDNSAVTEVPVDQEKSFGVRRMEAIAASFTIYDKVALFVAIFLVAYSRNLDGNGRKSFQATAIAEWDSAANTAMLGVVRSCVAAASLPVYAKVSDWFGRSSIFLAIVTFYVIGTIVQATAHNFHTYTGGYILYILGFAGEHVLFQILIGDSTSLRSRLIFAYVPTLPQLINTWVSGTIASRILEVSTWRWGFAMWTIIMPCVALPLFFALYGAEYRSKKKGLLKDIPSTRTIVSTPAYWLDFFWKADIVGLFLLAASWALVLIPLTLGGGTSSKWKTAPVLSPLFVGLCVTFPSFIIWEAKFSRFPLLPWTLLKNRHILASFGIALFSTVSQSVQSTYLYYTLIVSFGKSVEAATRTANVESFCEVIVGVSVGFAVRRFRVLKPFIIFGACLYVVAYGLLFKYRGGHTSADFAGLVGGEVVLGFAGGFSLTPVQVGLQASVGHEKMAVITALFLTATVAGAIWTNTLPARLAANLEAIGTANATTYAKQVYGNPLKFVQANPVGTETRTAVEMAYRSVQRSLCTAGICLSAMLVVFSLMLNWVELDDRQNKEDKEEIAVNDEKMAEADGAGGAPPVLAAKNEKVQSK</sequence>
<keyword evidence="6" id="KW-0406">Ion transport</keyword>
<keyword evidence="7 9" id="KW-0472">Membrane</keyword>
<evidence type="ECO:0000256" key="4">
    <source>
        <dbReference type="ARBA" id="ARBA00022692"/>
    </source>
</evidence>
<name>A0A427XD04_9TREE</name>
<evidence type="ECO:0000313" key="11">
    <source>
        <dbReference type="Proteomes" id="UP000279236"/>
    </source>
</evidence>
<dbReference type="PANTHER" id="PTHR23501">
    <property type="entry name" value="MAJOR FACILITATOR SUPERFAMILY"/>
    <property type="match status" value="1"/>
</dbReference>
<accession>A0A427XD04</accession>
<evidence type="ECO:0000256" key="5">
    <source>
        <dbReference type="ARBA" id="ARBA00022989"/>
    </source>
</evidence>
<evidence type="ECO:0000256" key="6">
    <source>
        <dbReference type="ARBA" id="ARBA00023065"/>
    </source>
</evidence>
<feature type="transmembrane region" description="Helical" evidence="9">
    <location>
        <begin position="401"/>
        <end position="420"/>
    </location>
</feature>
<dbReference type="EMBL" id="RSCE01000021">
    <property type="protein sequence ID" value="RSH76725.1"/>
    <property type="molecule type" value="Genomic_DNA"/>
</dbReference>
<evidence type="ECO:0000256" key="2">
    <source>
        <dbReference type="ARBA" id="ARBA00008335"/>
    </source>
</evidence>
<feature type="transmembrane region" description="Helical" evidence="9">
    <location>
        <begin position="300"/>
        <end position="318"/>
    </location>
</feature>
<dbReference type="Proteomes" id="UP000279236">
    <property type="component" value="Unassembled WGS sequence"/>
</dbReference>
<evidence type="ECO:0000256" key="8">
    <source>
        <dbReference type="SAM" id="MobiDB-lite"/>
    </source>
</evidence>
<dbReference type="InterPro" id="IPR036259">
    <property type="entry name" value="MFS_trans_sf"/>
</dbReference>
<proteinExistence type="inferred from homology"/>
<keyword evidence="5 9" id="KW-1133">Transmembrane helix</keyword>
<evidence type="ECO:0000256" key="7">
    <source>
        <dbReference type="ARBA" id="ARBA00023136"/>
    </source>
</evidence>
<evidence type="ECO:0000256" key="3">
    <source>
        <dbReference type="ARBA" id="ARBA00022448"/>
    </source>
</evidence>
<comment type="subcellular location">
    <subcellularLocation>
        <location evidence="1">Endomembrane system</location>
        <topology evidence="1">Multi-pass membrane protein</topology>
    </subcellularLocation>
</comment>
<feature type="transmembrane region" description="Helical" evidence="9">
    <location>
        <begin position="432"/>
        <end position="454"/>
    </location>
</feature>
<keyword evidence="11" id="KW-1185">Reference proteome</keyword>
<organism evidence="10 11">
    <name type="scientific">Apiotrichum porosum</name>
    <dbReference type="NCBI Taxonomy" id="105984"/>
    <lineage>
        <taxon>Eukaryota</taxon>
        <taxon>Fungi</taxon>
        <taxon>Dikarya</taxon>
        <taxon>Basidiomycota</taxon>
        <taxon>Agaricomycotina</taxon>
        <taxon>Tremellomycetes</taxon>
        <taxon>Trichosporonales</taxon>
        <taxon>Trichosporonaceae</taxon>
        <taxon>Apiotrichum</taxon>
    </lineage>
</organism>
<keyword evidence="3" id="KW-0813">Transport</keyword>
<dbReference type="OrthoDB" id="2241241at2759"/>